<keyword evidence="1" id="KW-0560">Oxidoreductase</keyword>
<proteinExistence type="predicted"/>
<accession>A0A8S0S638</accession>
<dbReference type="InterPro" id="IPR016161">
    <property type="entry name" value="Ald_DH/histidinol_DH"/>
</dbReference>
<evidence type="ECO:0000313" key="2">
    <source>
        <dbReference type="EMBL" id="CAA2986686.1"/>
    </source>
</evidence>
<dbReference type="InterPro" id="IPR016162">
    <property type="entry name" value="Ald_DH_N"/>
</dbReference>
<dbReference type="GO" id="GO:0009450">
    <property type="term" value="P:gamma-aminobutyric acid catabolic process"/>
    <property type="evidence" value="ECO:0007669"/>
    <property type="project" value="TreeGrafter"/>
</dbReference>
<dbReference type="Proteomes" id="UP000594638">
    <property type="component" value="Unassembled WGS sequence"/>
</dbReference>
<reference evidence="2 3" key="1">
    <citation type="submission" date="2019-12" db="EMBL/GenBank/DDBJ databases">
        <authorList>
            <person name="Alioto T."/>
            <person name="Alioto T."/>
            <person name="Gomez Garrido J."/>
        </authorList>
    </citation>
    <scope>NUCLEOTIDE SEQUENCE [LARGE SCALE GENOMIC DNA]</scope>
</reference>
<sequence length="141" mass="15581">MQMMCTRVRVGVGMALRYCAGNFLSPRRSAYVPHHSSMSIFARQMNMEAQSVAAHLNSFGFIRSQGVIGGKWIDSYDGKTIEVYNPSTGDVITNVPCMGGKETNDAIASAYDAFVCEFIMTCFPHSVSPFQNLFLVLLFCN</sequence>
<dbReference type="Gene3D" id="3.40.605.10">
    <property type="entry name" value="Aldehyde Dehydrogenase, Chain A, domain 1"/>
    <property type="match status" value="1"/>
</dbReference>
<dbReference type="OrthoDB" id="310895at2759"/>
<protein>
    <submittedName>
        <fullName evidence="2">Succinate-semialdehyde dehydrogenase, mitochondrial</fullName>
    </submittedName>
</protein>
<gene>
    <name evidence="2" type="ORF">OLEA9_A108859</name>
</gene>
<dbReference type="SUPFAM" id="SSF53720">
    <property type="entry name" value="ALDH-like"/>
    <property type="match status" value="1"/>
</dbReference>
<dbReference type="InterPro" id="IPR050740">
    <property type="entry name" value="Aldehyde_DH_Superfamily"/>
</dbReference>
<evidence type="ECO:0000313" key="3">
    <source>
        <dbReference type="Proteomes" id="UP000594638"/>
    </source>
</evidence>
<dbReference type="EMBL" id="CACTIH010003880">
    <property type="protein sequence ID" value="CAA2986686.1"/>
    <property type="molecule type" value="Genomic_DNA"/>
</dbReference>
<evidence type="ECO:0000256" key="1">
    <source>
        <dbReference type="ARBA" id="ARBA00023002"/>
    </source>
</evidence>
<comment type="caution">
    <text evidence="2">The sequence shown here is derived from an EMBL/GenBank/DDBJ whole genome shotgun (WGS) entry which is preliminary data.</text>
</comment>
<dbReference type="AlphaFoldDB" id="A0A8S0S638"/>
<name>A0A8S0S638_OLEEU</name>
<dbReference type="Gramene" id="OE9A108859T2">
    <property type="protein sequence ID" value="OE9A108859C2"/>
    <property type="gene ID" value="OE9A108859"/>
</dbReference>
<organism evidence="2 3">
    <name type="scientific">Olea europaea subsp. europaea</name>
    <dbReference type="NCBI Taxonomy" id="158383"/>
    <lineage>
        <taxon>Eukaryota</taxon>
        <taxon>Viridiplantae</taxon>
        <taxon>Streptophyta</taxon>
        <taxon>Embryophyta</taxon>
        <taxon>Tracheophyta</taxon>
        <taxon>Spermatophyta</taxon>
        <taxon>Magnoliopsida</taxon>
        <taxon>eudicotyledons</taxon>
        <taxon>Gunneridae</taxon>
        <taxon>Pentapetalae</taxon>
        <taxon>asterids</taxon>
        <taxon>lamiids</taxon>
        <taxon>Lamiales</taxon>
        <taxon>Oleaceae</taxon>
        <taxon>Oleeae</taxon>
        <taxon>Olea</taxon>
    </lineage>
</organism>
<keyword evidence="3" id="KW-1185">Reference proteome</keyword>
<dbReference type="PANTHER" id="PTHR43353">
    <property type="entry name" value="SUCCINATE-SEMIALDEHYDE DEHYDROGENASE, MITOCHONDRIAL"/>
    <property type="match status" value="1"/>
</dbReference>
<dbReference type="PANTHER" id="PTHR43353:SF5">
    <property type="entry name" value="SUCCINATE-SEMIALDEHYDE DEHYDROGENASE, MITOCHONDRIAL"/>
    <property type="match status" value="1"/>
</dbReference>
<dbReference type="GO" id="GO:0004777">
    <property type="term" value="F:succinate-semialdehyde dehydrogenase (NAD+) activity"/>
    <property type="evidence" value="ECO:0007669"/>
    <property type="project" value="TreeGrafter"/>
</dbReference>